<organism evidence="14 15">
    <name type="scientific">Zingiber officinale</name>
    <name type="common">Ginger</name>
    <name type="synonym">Amomum zingiber</name>
    <dbReference type="NCBI Taxonomy" id="94328"/>
    <lineage>
        <taxon>Eukaryota</taxon>
        <taxon>Viridiplantae</taxon>
        <taxon>Streptophyta</taxon>
        <taxon>Embryophyta</taxon>
        <taxon>Tracheophyta</taxon>
        <taxon>Spermatophyta</taxon>
        <taxon>Magnoliopsida</taxon>
        <taxon>Liliopsida</taxon>
        <taxon>Zingiberales</taxon>
        <taxon>Zingiberaceae</taxon>
        <taxon>Zingiber</taxon>
    </lineage>
</organism>
<evidence type="ECO:0000256" key="13">
    <source>
        <dbReference type="SAM" id="MobiDB-lite"/>
    </source>
</evidence>
<evidence type="ECO:0000256" key="5">
    <source>
        <dbReference type="ARBA" id="ARBA00022475"/>
    </source>
</evidence>
<keyword evidence="15" id="KW-1185">Reference proteome</keyword>
<evidence type="ECO:0000256" key="7">
    <source>
        <dbReference type="ARBA" id="ARBA00022692"/>
    </source>
</evidence>
<protein>
    <recommendedName>
        <fullName evidence="12">Bidirectional sugar transporter SWEET</fullName>
    </recommendedName>
</protein>
<feature type="transmembrane region" description="Helical" evidence="12">
    <location>
        <begin position="234"/>
        <end position="255"/>
    </location>
</feature>
<accession>A0A8J5LYE0</accession>
<dbReference type="AlphaFoldDB" id="A0A8J5LYE0"/>
<evidence type="ECO:0000256" key="10">
    <source>
        <dbReference type="ARBA" id="ARBA00023034"/>
    </source>
</evidence>
<comment type="function">
    <text evidence="12">Mediates both low-affinity uptake and efflux of sugar across the membrane.</text>
</comment>
<dbReference type="Pfam" id="PF03083">
    <property type="entry name" value="MtN3_slv"/>
    <property type="match status" value="2"/>
</dbReference>
<dbReference type="GO" id="GO:0051119">
    <property type="term" value="F:sugar transmembrane transporter activity"/>
    <property type="evidence" value="ECO:0007669"/>
    <property type="project" value="InterPro"/>
</dbReference>
<comment type="caution">
    <text evidence="12">Lacks conserved residue(s) required for the propagation of feature annotation.</text>
</comment>
<feature type="region of interest" description="Disordered" evidence="13">
    <location>
        <begin position="271"/>
        <end position="293"/>
    </location>
</feature>
<name>A0A8J5LYE0_ZINOF</name>
<keyword evidence="11 12" id="KW-0472">Membrane</keyword>
<gene>
    <name evidence="14" type="ORF">ZIOFF_010532</name>
</gene>
<feature type="transmembrane region" description="Helical" evidence="12">
    <location>
        <begin position="206"/>
        <end position="228"/>
    </location>
</feature>
<evidence type="ECO:0000256" key="4">
    <source>
        <dbReference type="ARBA" id="ARBA00022448"/>
    </source>
</evidence>
<evidence type="ECO:0000256" key="8">
    <source>
        <dbReference type="ARBA" id="ARBA00022737"/>
    </source>
</evidence>
<evidence type="ECO:0000313" key="14">
    <source>
        <dbReference type="EMBL" id="KAG6528377.1"/>
    </source>
</evidence>
<evidence type="ECO:0000256" key="9">
    <source>
        <dbReference type="ARBA" id="ARBA00022989"/>
    </source>
</evidence>
<evidence type="ECO:0000256" key="2">
    <source>
        <dbReference type="ARBA" id="ARBA00004653"/>
    </source>
</evidence>
<dbReference type="GO" id="GO:0000139">
    <property type="term" value="C:Golgi membrane"/>
    <property type="evidence" value="ECO:0007669"/>
    <property type="project" value="UniProtKB-SubCell"/>
</dbReference>
<comment type="subcellular location">
    <subcellularLocation>
        <location evidence="1">Cell membrane</location>
        <topology evidence="1">Multi-pass membrane protein</topology>
    </subcellularLocation>
    <subcellularLocation>
        <location evidence="2">Golgi apparatus membrane</location>
        <topology evidence="2">Multi-pass membrane protein</topology>
    </subcellularLocation>
</comment>
<evidence type="ECO:0000313" key="15">
    <source>
        <dbReference type="Proteomes" id="UP000734854"/>
    </source>
</evidence>
<dbReference type="InterPro" id="IPR004316">
    <property type="entry name" value="SWEET_rpt"/>
</dbReference>
<keyword evidence="5" id="KW-1003">Cell membrane</keyword>
<sequence length="293" mass="32920">MLVITIENPALTAAGLLGDASSSSSSIRRRSRLDNVIFESLRAGNFLSAMVVLAPVSTFYRICKKKSTESFQSVPYVVGLFSATMWVYYGLLTSDVLLLTINIAVCFIEVIYLFIFLLYAPPKSRVTSLNKLLFIAHEQLGFVRLKISHFVFDSDIYDEADSIDQCGGLRLPNSRKQPLHQGEQKSSYYGRDMCFRHVIRTKSVEYMPFSLSFFLTLSAIAWLSYGVLLKDPFVAVPNVFGFLLGITQIIVYLIYMNYNKKDDIDAKIGSQELPEKKSNPEGEACECGQMAEV</sequence>
<proteinExistence type="inferred from homology"/>
<comment type="caution">
    <text evidence="14">The sequence shown here is derived from an EMBL/GenBank/DDBJ whole genome shotgun (WGS) entry which is preliminary data.</text>
</comment>
<evidence type="ECO:0000256" key="6">
    <source>
        <dbReference type="ARBA" id="ARBA00022597"/>
    </source>
</evidence>
<keyword evidence="9 12" id="KW-1133">Transmembrane helix</keyword>
<dbReference type="GO" id="GO:0005886">
    <property type="term" value="C:plasma membrane"/>
    <property type="evidence" value="ECO:0007669"/>
    <property type="project" value="UniProtKB-SubCell"/>
</dbReference>
<feature type="transmembrane region" description="Helical" evidence="12">
    <location>
        <begin position="43"/>
        <end position="62"/>
    </location>
</feature>
<dbReference type="PANTHER" id="PTHR10791:SF22">
    <property type="entry name" value="BIDIRECTIONAL SUGAR TRANSPORTER SWEET11"/>
    <property type="match status" value="1"/>
</dbReference>
<feature type="transmembrane region" description="Helical" evidence="12">
    <location>
        <begin position="97"/>
        <end position="120"/>
    </location>
</feature>
<keyword evidence="6 12" id="KW-0762">Sugar transport</keyword>
<keyword evidence="7 12" id="KW-0812">Transmembrane</keyword>
<evidence type="ECO:0000256" key="12">
    <source>
        <dbReference type="RuleBase" id="RU910715"/>
    </source>
</evidence>
<dbReference type="PANTHER" id="PTHR10791">
    <property type="entry name" value="RAG1-ACTIVATING PROTEIN 1"/>
    <property type="match status" value="1"/>
</dbReference>
<dbReference type="Gene3D" id="1.20.1280.290">
    <property type="match status" value="2"/>
</dbReference>
<dbReference type="EMBL" id="JACMSC010000003">
    <property type="protein sequence ID" value="KAG6528377.1"/>
    <property type="molecule type" value="Genomic_DNA"/>
</dbReference>
<evidence type="ECO:0000256" key="3">
    <source>
        <dbReference type="ARBA" id="ARBA00007809"/>
    </source>
</evidence>
<keyword evidence="4 12" id="KW-0813">Transport</keyword>
<comment type="similarity">
    <text evidence="3 12">Belongs to the SWEET sugar transporter family.</text>
</comment>
<evidence type="ECO:0000256" key="11">
    <source>
        <dbReference type="ARBA" id="ARBA00023136"/>
    </source>
</evidence>
<keyword evidence="10" id="KW-0333">Golgi apparatus</keyword>
<reference evidence="14 15" key="1">
    <citation type="submission" date="2020-08" db="EMBL/GenBank/DDBJ databases">
        <title>Plant Genome Project.</title>
        <authorList>
            <person name="Zhang R.-G."/>
        </authorList>
    </citation>
    <scope>NUCLEOTIDE SEQUENCE [LARGE SCALE GENOMIC DNA]</scope>
    <source>
        <tissue evidence="14">Rhizome</tissue>
    </source>
</reference>
<keyword evidence="8" id="KW-0677">Repeat</keyword>
<dbReference type="FunFam" id="1.20.1280.290:FF:000001">
    <property type="entry name" value="Bidirectional sugar transporter SWEET"/>
    <property type="match status" value="1"/>
</dbReference>
<evidence type="ECO:0000256" key="1">
    <source>
        <dbReference type="ARBA" id="ARBA00004651"/>
    </source>
</evidence>
<dbReference type="FunFam" id="1.20.1280.290:FF:000004">
    <property type="entry name" value="Sugar transporter SWEET"/>
    <property type="match status" value="1"/>
</dbReference>
<feature type="transmembrane region" description="Helical" evidence="12">
    <location>
        <begin position="74"/>
        <end position="91"/>
    </location>
</feature>
<dbReference type="InterPro" id="IPR047664">
    <property type="entry name" value="SWEET"/>
</dbReference>
<dbReference type="Proteomes" id="UP000734854">
    <property type="component" value="Unassembled WGS sequence"/>
</dbReference>